<reference evidence="2 3" key="1">
    <citation type="submission" date="2020-02" db="EMBL/GenBank/DDBJ databases">
        <title>Whole-genome analyses of novel actinobacteria.</title>
        <authorList>
            <person name="Sahin N."/>
        </authorList>
    </citation>
    <scope>NUCLEOTIDE SEQUENCE [LARGE SCALE GENOMIC DNA]</scope>
    <source>
        <strain evidence="2 3">KC13</strain>
    </source>
</reference>
<evidence type="ECO:0000313" key="2">
    <source>
        <dbReference type="EMBL" id="NGN91949.1"/>
    </source>
</evidence>
<evidence type="ECO:0000256" key="1">
    <source>
        <dbReference type="SAM" id="MobiDB-lite"/>
    </source>
</evidence>
<name>A0A6M1R2I0_9ACTN</name>
<proteinExistence type="predicted"/>
<feature type="region of interest" description="Disordered" evidence="1">
    <location>
        <begin position="134"/>
        <end position="163"/>
    </location>
</feature>
<organism evidence="2 3">
    <name type="scientific">Nocardioides turkmenicus</name>
    <dbReference type="NCBI Taxonomy" id="2711220"/>
    <lineage>
        <taxon>Bacteria</taxon>
        <taxon>Bacillati</taxon>
        <taxon>Actinomycetota</taxon>
        <taxon>Actinomycetes</taxon>
        <taxon>Propionibacteriales</taxon>
        <taxon>Nocardioidaceae</taxon>
        <taxon>Nocardioides</taxon>
    </lineage>
</organism>
<dbReference type="EMBL" id="JAALAA010000003">
    <property type="protein sequence ID" value="NGN91949.1"/>
    <property type="molecule type" value="Genomic_DNA"/>
</dbReference>
<accession>A0A6M1R2I0</accession>
<dbReference type="RefSeq" id="WP_165109723.1">
    <property type="nucleotide sequence ID" value="NZ_JAALAA010000003.1"/>
</dbReference>
<sequence length="246" mass="27921">MLITTQQACERLAKVHLLGRNQALRILQSGLAGPRSRVGSAYRYDSNAVEQLLARPRSTDEALDRHQPFIARIGRTRPFDLSATWEEQRADVSTGWYLPSLAYHQMRPRLPVPFLATLGAWVVFGAEITGYENSHEAADQPPDQPSGQPRSNRAQNRRLPPASLVLGPPGDWFSEFEDTWLPIENGATWTLWGALNSTPSRADPLSMYYYDQLEEERFLKHLYSTGRHRALARRLEGLVVDDARER</sequence>
<evidence type="ECO:0008006" key="4">
    <source>
        <dbReference type="Google" id="ProtNLM"/>
    </source>
</evidence>
<comment type="caution">
    <text evidence="2">The sequence shown here is derived from an EMBL/GenBank/DDBJ whole genome shotgun (WGS) entry which is preliminary data.</text>
</comment>
<dbReference type="AlphaFoldDB" id="A0A6M1R2I0"/>
<feature type="compositionally biased region" description="Polar residues" evidence="1">
    <location>
        <begin position="145"/>
        <end position="154"/>
    </location>
</feature>
<keyword evidence="3" id="KW-1185">Reference proteome</keyword>
<protein>
    <recommendedName>
        <fullName evidence="4">Helix-turn-helix domain-containing protein</fullName>
    </recommendedName>
</protein>
<dbReference type="Proteomes" id="UP000483261">
    <property type="component" value="Unassembled WGS sequence"/>
</dbReference>
<evidence type="ECO:0000313" key="3">
    <source>
        <dbReference type="Proteomes" id="UP000483261"/>
    </source>
</evidence>
<gene>
    <name evidence="2" type="ORF">G5C66_04260</name>
</gene>